<dbReference type="Proteomes" id="UP000516105">
    <property type="component" value="Chromosome"/>
</dbReference>
<keyword evidence="2" id="KW-1185">Reference proteome</keyword>
<name>A0ABX6T539_9SPHN</name>
<reference evidence="1 2" key="1">
    <citation type="submission" date="2020-08" db="EMBL/GenBank/DDBJ databases">
        <title>Genome sequence of Sphingomonas sediminicola KACC 15039T.</title>
        <authorList>
            <person name="Hyun D.-W."/>
            <person name="Bae J.-W."/>
        </authorList>
    </citation>
    <scope>NUCLEOTIDE SEQUENCE [LARGE SCALE GENOMIC DNA]</scope>
    <source>
        <strain evidence="1 2">KACC 15039</strain>
    </source>
</reference>
<sequence>MIEDVDPLGEIDRALNRFVADDIPRLEKGGSPRRLDIVKFNAFSVNQRVYSVLQVEIIQRHPVASLATPQAR</sequence>
<accession>A0ABX6T539</accession>
<dbReference type="EMBL" id="CP060782">
    <property type="protein sequence ID" value="QNP44959.1"/>
    <property type="molecule type" value="Genomic_DNA"/>
</dbReference>
<organism evidence="1 2">
    <name type="scientific">Sphingomonas sediminicola</name>
    <dbReference type="NCBI Taxonomy" id="386874"/>
    <lineage>
        <taxon>Bacteria</taxon>
        <taxon>Pseudomonadati</taxon>
        <taxon>Pseudomonadota</taxon>
        <taxon>Alphaproteobacteria</taxon>
        <taxon>Sphingomonadales</taxon>
        <taxon>Sphingomonadaceae</taxon>
        <taxon>Sphingomonas</taxon>
    </lineage>
</organism>
<protein>
    <recommendedName>
        <fullName evidence="3">Type II toxin-antitoxin system RelE/ParE family toxin</fullName>
    </recommendedName>
</protein>
<evidence type="ECO:0000313" key="2">
    <source>
        <dbReference type="Proteomes" id="UP000516105"/>
    </source>
</evidence>
<gene>
    <name evidence="1" type="ORF">H9L14_09530</name>
</gene>
<evidence type="ECO:0008006" key="3">
    <source>
        <dbReference type="Google" id="ProtNLM"/>
    </source>
</evidence>
<proteinExistence type="predicted"/>
<evidence type="ECO:0000313" key="1">
    <source>
        <dbReference type="EMBL" id="QNP44959.1"/>
    </source>
</evidence>